<keyword evidence="2" id="KW-1185">Reference proteome</keyword>
<comment type="caution">
    <text evidence="1">The sequence shown here is derived from an EMBL/GenBank/DDBJ whole genome shotgun (WGS) entry which is preliminary data.</text>
</comment>
<organism evidence="1 2">
    <name type="scientific">Pseudoalteromonas neustonica</name>
    <dbReference type="NCBI Taxonomy" id="1840331"/>
    <lineage>
        <taxon>Bacteria</taxon>
        <taxon>Pseudomonadati</taxon>
        <taxon>Pseudomonadota</taxon>
        <taxon>Gammaproteobacteria</taxon>
        <taxon>Alteromonadales</taxon>
        <taxon>Pseudoalteromonadaceae</taxon>
        <taxon>Pseudoalteromonas</taxon>
    </lineage>
</organism>
<dbReference type="InterPro" id="IPR014974">
    <property type="entry name" value="DUF1833"/>
</dbReference>
<gene>
    <name evidence="1" type="ORF">FQP85_08465</name>
</gene>
<proteinExistence type="predicted"/>
<reference evidence="1 2" key="1">
    <citation type="submission" date="2019-07" db="EMBL/GenBank/DDBJ databases">
        <title>Diversity of Bacteria from Kongsfjorden, Arctic.</title>
        <authorList>
            <person name="Yu Y."/>
        </authorList>
    </citation>
    <scope>NUCLEOTIDE SEQUENCE [LARGE SCALE GENOMIC DNA]</scope>
    <source>
        <strain evidence="1 2">SM1927</strain>
    </source>
</reference>
<dbReference type="RefSeq" id="WP_145236491.1">
    <property type="nucleotide sequence ID" value="NZ_VNFF01000007.1"/>
</dbReference>
<dbReference type="Proteomes" id="UP000317938">
    <property type="component" value="Unassembled WGS sequence"/>
</dbReference>
<evidence type="ECO:0000313" key="2">
    <source>
        <dbReference type="Proteomes" id="UP000317938"/>
    </source>
</evidence>
<evidence type="ECO:0000313" key="1">
    <source>
        <dbReference type="EMBL" id="TVU83799.1"/>
    </source>
</evidence>
<accession>A0ABY3FFY2</accession>
<protein>
    <submittedName>
        <fullName evidence="1">DUF1833 domain-containing protein</fullName>
    </submittedName>
</protein>
<name>A0ABY3FFY2_9GAMM</name>
<dbReference type="Pfam" id="PF08875">
    <property type="entry name" value="DUF1833"/>
    <property type="match status" value="1"/>
</dbReference>
<sequence>MSEVLQRIYASAPTNDLPIHTLELQADSFGVIRLCNGFDNVNAGIESGETVLFEASGMGVSLPSRAVKGRQDLQFQLDNVSGEALEKVDAAKEAGDKIKVIYRVYTASDLTEPAEPPVEMTAVSVQATAMRVNVVASFNDLVNRAWPRDRYTPDVAPGLKYFS</sequence>
<dbReference type="EMBL" id="VNFF01000007">
    <property type="protein sequence ID" value="TVU83799.1"/>
    <property type="molecule type" value="Genomic_DNA"/>
</dbReference>